<dbReference type="RefSeq" id="WP_198689028.1">
    <property type="nucleotide sequence ID" value="NZ_CAWPUD010000021.1"/>
</dbReference>
<proteinExistence type="predicted"/>
<name>A0ABS0U2W6_9GAMM</name>
<keyword evidence="2" id="KW-1185">Reference proteome</keyword>
<dbReference type="Proteomes" id="UP000696184">
    <property type="component" value="Unassembled WGS sequence"/>
</dbReference>
<sequence>MINIDNAQNELGLLGHIDDGREWTDWLLKKADESKKTLGIPWVRVQERMPVGGDDGHSPLCLVYVSLGSVSRAGYDWRDASDKEWVAHENDEVTHWCYMDDIPAPTKGGV</sequence>
<organism evidence="1 2">
    <name type="scientific">Xenorhabdus lircayensis</name>
    <dbReference type="NCBI Taxonomy" id="2763499"/>
    <lineage>
        <taxon>Bacteria</taxon>
        <taxon>Pseudomonadati</taxon>
        <taxon>Pseudomonadota</taxon>
        <taxon>Gammaproteobacteria</taxon>
        <taxon>Enterobacterales</taxon>
        <taxon>Morganellaceae</taxon>
        <taxon>Xenorhabdus</taxon>
    </lineage>
</organism>
<evidence type="ECO:0000313" key="2">
    <source>
        <dbReference type="Proteomes" id="UP000696184"/>
    </source>
</evidence>
<comment type="caution">
    <text evidence="1">The sequence shown here is derived from an EMBL/GenBank/DDBJ whole genome shotgun (WGS) entry which is preliminary data.</text>
</comment>
<protein>
    <recommendedName>
        <fullName evidence="3">DUF551 domain-containing protein</fullName>
    </recommendedName>
</protein>
<evidence type="ECO:0000313" key="1">
    <source>
        <dbReference type="EMBL" id="MBI6548233.1"/>
    </source>
</evidence>
<reference evidence="1 2" key="1">
    <citation type="submission" date="2020-08" db="EMBL/GenBank/DDBJ databases">
        <title>Description of Xenorhabdus lircayensis sp. nov., the symbiotic bacterium associated with the entomopathogenic nematode Steirnernema unicornum.</title>
        <authorList>
            <person name="Castaneda-Alvarez C."/>
            <person name="Prodan S."/>
            <person name="Zamorano A."/>
            <person name="San-Blas E."/>
            <person name="Aballay E."/>
        </authorList>
    </citation>
    <scope>NUCLEOTIDE SEQUENCE [LARGE SCALE GENOMIC DNA]</scope>
    <source>
        <strain evidence="1 2">VLS</strain>
    </source>
</reference>
<gene>
    <name evidence="1" type="ORF">H8A87_05700</name>
</gene>
<dbReference type="EMBL" id="JACOII010000024">
    <property type="protein sequence ID" value="MBI6548233.1"/>
    <property type="molecule type" value="Genomic_DNA"/>
</dbReference>
<accession>A0ABS0U2W6</accession>
<evidence type="ECO:0008006" key="3">
    <source>
        <dbReference type="Google" id="ProtNLM"/>
    </source>
</evidence>